<reference evidence="2 3" key="1">
    <citation type="submission" date="2018-11" db="EMBL/GenBank/DDBJ databases">
        <title>Genome sequence and assembly of Colletotrichum sidae.</title>
        <authorList>
            <person name="Gan P."/>
            <person name="Shirasu K."/>
        </authorList>
    </citation>
    <scope>NUCLEOTIDE SEQUENCE [LARGE SCALE GENOMIC DNA]</scope>
    <source>
        <strain evidence="2 3">CBS 518.97</strain>
    </source>
</reference>
<accession>A0A4R8TT88</accession>
<comment type="caution">
    <text evidence="2">The sequence shown here is derived from an EMBL/GenBank/DDBJ whole genome shotgun (WGS) entry which is preliminary data.</text>
</comment>
<evidence type="ECO:0000313" key="3">
    <source>
        <dbReference type="Proteomes" id="UP000295604"/>
    </source>
</evidence>
<dbReference type="Proteomes" id="UP000295604">
    <property type="component" value="Unassembled WGS sequence"/>
</dbReference>
<sequence>MHFSSVLLAAAAFAFSAEATPTGSRRSDPHVLDFRIWSDANCGVGGNNQGNLGVTTITQSQTGVCRPSFSSNPEDLPHVRGIYLNRLTSGCTMAAYTSSGCQGAGTSVGVQQCAEPADSRSIWVSYRVDCPSA</sequence>
<evidence type="ECO:0000256" key="1">
    <source>
        <dbReference type="SAM" id="SignalP"/>
    </source>
</evidence>
<keyword evidence="3" id="KW-1185">Reference proteome</keyword>
<dbReference type="AlphaFoldDB" id="A0A4R8TT88"/>
<evidence type="ECO:0008006" key="4">
    <source>
        <dbReference type="Google" id="ProtNLM"/>
    </source>
</evidence>
<keyword evidence="1" id="KW-0732">Signal</keyword>
<proteinExistence type="predicted"/>
<feature type="chain" id="PRO_5020391333" description="Ricin B lectin domain-containing protein" evidence="1">
    <location>
        <begin position="20"/>
        <end position="133"/>
    </location>
</feature>
<evidence type="ECO:0000313" key="2">
    <source>
        <dbReference type="EMBL" id="TEA22334.1"/>
    </source>
</evidence>
<protein>
    <recommendedName>
        <fullName evidence="4">Ricin B lectin domain-containing protein</fullName>
    </recommendedName>
</protein>
<gene>
    <name evidence="2" type="ORF">C8034_v007016</name>
</gene>
<name>A0A4R8TT88_9PEZI</name>
<organism evidence="2 3">
    <name type="scientific">Colletotrichum sidae</name>
    <dbReference type="NCBI Taxonomy" id="1347389"/>
    <lineage>
        <taxon>Eukaryota</taxon>
        <taxon>Fungi</taxon>
        <taxon>Dikarya</taxon>
        <taxon>Ascomycota</taxon>
        <taxon>Pezizomycotina</taxon>
        <taxon>Sordariomycetes</taxon>
        <taxon>Hypocreomycetidae</taxon>
        <taxon>Glomerellales</taxon>
        <taxon>Glomerellaceae</taxon>
        <taxon>Colletotrichum</taxon>
        <taxon>Colletotrichum orbiculare species complex</taxon>
    </lineage>
</organism>
<feature type="signal peptide" evidence="1">
    <location>
        <begin position="1"/>
        <end position="19"/>
    </location>
</feature>
<dbReference type="EMBL" id="QAPF01000007">
    <property type="protein sequence ID" value="TEA22334.1"/>
    <property type="molecule type" value="Genomic_DNA"/>
</dbReference>